<dbReference type="EMBL" id="PQCO01000185">
    <property type="protein sequence ID" value="PUE02198.1"/>
    <property type="molecule type" value="Genomic_DNA"/>
</dbReference>
<keyword evidence="3" id="KW-0479">Metal-binding</keyword>
<keyword evidence="6" id="KW-0676">Redox-active center</keyword>
<evidence type="ECO:0000256" key="3">
    <source>
        <dbReference type="ARBA" id="ARBA00022723"/>
    </source>
</evidence>
<dbReference type="InterPro" id="IPR049299">
    <property type="entry name" value="Thio2_N"/>
</dbReference>
<keyword evidence="2" id="KW-0813">Transport</keyword>
<name>A0A6N4DZ98_9GAMM</name>
<dbReference type="InterPro" id="IPR036249">
    <property type="entry name" value="Thioredoxin-like_sf"/>
</dbReference>
<evidence type="ECO:0000256" key="6">
    <source>
        <dbReference type="ARBA" id="ARBA00023284"/>
    </source>
</evidence>
<dbReference type="GO" id="GO:0015035">
    <property type="term" value="F:protein-disulfide reductase activity"/>
    <property type="evidence" value="ECO:0007669"/>
    <property type="project" value="UniProtKB-UniRule"/>
</dbReference>
<dbReference type="PANTHER" id="PTHR45663:SF11">
    <property type="entry name" value="GEO12009P1"/>
    <property type="match status" value="1"/>
</dbReference>
<dbReference type="PROSITE" id="PS00194">
    <property type="entry name" value="THIOREDOXIN_1"/>
    <property type="match status" value="1"/>
</dbReference>
<proteinExistence type="inferred from homology"/>
<feature type="domain" description="Thioredoxin" evidence="8">
    <location>
        <begin position="38"/>
        <end position="144"/>
    </location>
</feature>
<sequence>MNQSLHIVCPSCGGINRVPRERLGEGGRCGRCKHPLFRRQPHEVDEAALQRQLSNSGIPLLVDFWAPWCGPCKTMGPAFAEAARRLEPEVRLLKLNTEEHQGIAARLGIRSIPTLILFLEGRELQRMSGAMDVGGIVDWVRRLQ</sequence>
<evidence type="ECO:0000256" key="2">
    <source>
        <dbReference type="ARBA" id="ARBA00022448"/>
    </source>
</evidence>
<reference evidence="9 10" key="1">
    <citation type="submission" date="2018-01" db="EMBL/GenBank/DDBJ databases">
        <title>Novel co-symbiosis in the lucinid bivalve Phacoides pectinatus.</title>
        <authorList>
            <person name="Lim S.J."/>
            <person name="Davis B.G."/>
            <person name="Gill D.E."/>
            <person name="Engel A.S."/>
            <person name="Anderson L.C."/>
            <person name="Campbell B.J."/>
        </authorList>
    </citation>
    <scope>NUCLEOTIDE SEQUENCE [LARGE SCALE GENOMIC DNA]</scope>
    <source>
        <strain evidence="9">N3_P5</strain>
    </source>
</reference>
<dbReference type="Pfam" id="PF00085">
    <property type="entry name" value="Thioredoxin"/>
    <property type="match status" value="1"/>
</dbReference>
<dbReference type="SUPFAM" id="SSF52833">
    <property type="entry name" value="Thioredoxin-like"/>
    <property type="match status" value="1"/>
</dbReference>
<evidence type="ECO:0000313" key="9">
    <source>
        <dbReference type="EMBL" id="PUE02198.1"/>
    </source>
</evidence>
<keyword evidence="5" id="KW-1015">Disulfide bond</keyword>
<evidence type="ECO:0000256" key="7">
    <source>
        <dbReference type="NCBIfam" id="TIGR01068"/>
    </source>
</evidence>
<dbReference type="PANTHER" id="PTHR45663">
    <property type="entry name" value="GEO12009P1"/>
    <property type="match status" value="1"/>
</dbReference>
<keyword evidence="4" id="KW-0249">Electron transport</keyword>
<evidence type="ECO:0000256" key="5">
    <source>
        <dbReference type="ARBA" id="ARBA00023157"/>
    </source>
</evidence>
<dbReference type="Pfam" id="PF21352">
    <property type="entry name" value="Zn_ribbon_Thio2"/>
    <property type="match status" value="1"/>
</dbReference>
<dbReference type="InterPro" id="IPR017937">
    <property type="entry name" value="Thioredoxin_CS"/>
</dbReference>
<dbReference type="InterPro" id="IPR013766">
    <property type="entry name" value="Thioredoxin_domain"/>
</dbReference>
<dbReference type="NCBIfam" id="TIGR01068">
    <property type="entry name" value="thioredoxin"/>
    <property type="match status" value="1"/>
</dbReference>
<comment type="similarity">
    <text evidence="1">Belongs to the thioredoxin family.</text>
</comment>
<dbReference type="PROSITE" id="PS51352">
    <property type="entry name" value="THIOREDOXIN_2"/>
    <property type="match status" value="1"/>
</dbReference>
<accession>A0A6N4DZ98</accession>
<dbReference type="GO" id="GO:0046872">
    <property type="term" value="F:metal ion binding"/>
    <property type="evidence" value="ECO:0007669"/>
    <property type="project" value="UniProtKB-KW"/>
</dbReference>
<gene>
    <name evidence="9" type="ORF">C3L24_06740</name>
</gene>
<dbReference type="Proteomes" id="UP000250928">
    <property type="component" value="Unassembled WGS sequence"/>
</dbReference>
<dbReference type="PRINTS" id="PR00421">
    <property type="entry name" value="THIOREDOXIN"/>
</dbReference>
<dbReference type="GO" id="GO:0005829">
    <property type="term" value="C:cytosol"/>
    <property type="evidence" value="ECO:0007669"/>
    <property type="project" value="TreeGrafter"/>
</dbReference>
<dbReference type="CDD" id="cd02947">
    <property type="entry name" value="TRX_family"/>
    <property type="match status" value="1"/>
</dbReference>
<dbReference type="GO" id="GO:0045454">
    <property type="term" value="P:cell redox homeostasis"/>
    <property type="evidence" value="ECO:0007669"/>
    <property type="project" value="TreeGrafter"/>
</dbReference>
<dbReference type="AlphaFoldDB" id="A0A6N4DZ98"/>
<dbReference type="Gene3D" id="2.30.30.380">
    <property type="entry name" value="Zn-finger domain of Sec23/24"/>
    <property type="match status" value="1"/>
</dbReference>
<evidence type="ECO:0000256" key="4">
    <source>
        <dbReference type="ARBA" id="ARBA00022982"/>
    </source>
</evidence>
<protein>
    <recommendedName>
        <fullName evidence="7">Thioredoxin</fullName>
    </recommendedName>
</protein>
<evidence type="ECO:0000259" key="8">
    <source>
        <dbReference type="PROSITE" id="PS51352"/>
    </source>
</evidence>
<comment type="caution">
    <text evidence="9">The sequence shown here is derived from an EMBL/GenBank/DDBJ whole genome shotgun (WGS) entry which is preliminary data.</text>
</comment>
<dbReference type="Gene3D" id="3.40.30.10">
    <property type="entry name" value="Glutaredoxin"/>
    <property type="match status" value="1"/>
</dbReference>
<dbReference type="InterPro" id="IPR005746">
    <property type="entry name" value="Thioredoxin"/>
</dbReference>
<evidence type="ECO:0000256" key="1">
    <source>
        <dbReference type="ARBA" id="ARBA00008987"/>
    </source>
</evidence>
<organism evidence="9 10">
    <name type="scientific">Candidatus Sedimenticola endophacoides</name>
    <dbReference type="NCBI Taxonomy" id="2548426"/>
    <lineage>
        <taxon>Bacteria</taxon>
        <taxon>Pseudomonadati</taxon>
        <taxon>Pseudomonadota</taxon>
        <taxon>Gammaproteobacteria</taxon>
        <taxon>Chromatiales</taxon>
        <taxon>Sedimenticolaceae</taxon>
        <taxon>Sedimenticola</taxon>
    </lineage>
</organism>
<evidence type="ECO:0000313" key="10">
    <source>
        <dbReference type="Proteomes" id="UP000250928"/>
    </source>
</evidence>
<dbReference type="NCBIfam" id="NF008229">
    <property type="entry name" value="PRK10996.1"/>
    <property type="match status" value="1"/>
</dbReference>